<feature type="transmembrane region" description="Helical" evidence="8">
    <location>
        <begin position="278"/>
        <end position="305"/>
    </location>
</feature>
<keyword evidence="7 8" id="KW-0472">Membrane</keyword>
<evidence type="ECO:0000256" key="6">
    <source>
        <dbReference type="ARBA" id="ARBA00022989"/>
    </source>
</evidence>
<feature type="transmembrane region" description="Helical" evidence="8">
    <location>
        <begin position="164"/>
        <end position="185"/>
    </location>
</feature>
<feature type="non-terminal residue" evidence="9">
    <location>
        <position position="1"/>
    </location>
</feature>
<accession>A0A1B6GNG5</accession>
<feature type="transmembrane region" description="Helical" evidence="8">
    <location>
        <begin position="53"/>
        <end position="78"/>
    </location>
</feature>
<sequence>HRILPTIYWPHFFQNRSWMIAAQESFLTWCLFSPAIMQISSQTKQRTDLKRNLKFVIITTNLVLLISTTLAQSCVLILEFNGFSYQPSSYERSSKWNFLTVSTNSTVSDKLIRQSSFIVGDQLSRSDFHPSFDSGYQVLRLATELVPAVLSLIEPDNMSCYWSVAFYLSLIFFGIAQQLVIWNSFISGVISFEAKTLIRWEITITFFSCVAAFFFSLPFTTDLGIRLMYFFDYVIGTGWWLMLLLFLYIFAVFVIRGRPCTGDNVIRELFDIDNDHSFCNVFLSTFLTFIWSIVLPIMLIIFSIVQMKQCKVRD</sequence>
<dbReference type="GO" id="GO:0089718">
    <property type="term" value="P:amino acid import across plasma membrane"/>
    <property type="evidence" value="ECO:0007669"/>
    <property type="project" value="TreeGrafter"/>
</dbReference>
<name>A0A1B6GNG5_9HEMI</name>
<reference evidence="9" key="1">
    <citation type="submission" date="2015-11" db="EMBL/GenBank/DDBJ databases">
        <title>De novo transcriptome assembly of four potential Pierce s Disease insect vectors from Arizona vineyards.</title>
        <authorList>
            <person name="Tassone E.E."/>
        </authorList>
    </citation>
    <scope>NUCLEOTIDE SEQUENCE</scope>
</reference>
<dbReference type="GO" id="GO:0015179">
    <property type="term" value="F:L-amino acid transmembrane transporter activity"/>
    <property type="evidence" value="ECO:0007669"/>
    <property type="project" value="TreeGrafter"/>
</dbReference>
<gene>
    <name evidence="9" type="ORF">g.46435</name>
</gene>
<evidence type="ECO:0000313" key="9">
    <source>
        <dbReference type="EMBL" id="JAS63988.1"/>
    </source>
</evidence>
<proteinExistence type="inferred from homology"/>
<dbReference type="Pfam" id="PF00209">
    <property type="entry name" value="SNF"/>
    <property type="match status" value="1"/>
</dbReference>
<dbReference type="AlphaFoldDB" id="A0A1B6GNG5"/>
<keyword evidence="4 8" id="KW-0812">Transmembrane</keyword>
<evidence type="ECO:0000256" key="1">
    <source>
        <dbReference type="ARBA" id="ARBA00004141"/>
    </source>
</evidence>
<keyword evidence="5" id="KW-0769">Symport</keyword>
<dbReference type="PANTHER" id="PTHR11616:SF323">
    <property type="entry name" value="SODIUM-DEPENDENT TRANSPORTER BEDRAGGLED"/>
    <property type="match status" value="1"/>
</dbReference>
<dbReference type="InterPro" id="IPR000175">
    <property type="entry name" value="Na/ntran_symport"/>
</dbReference>
<keyword evidence="6 8" id="KW-1133">Transmembrane helix</keyword>
<dbReference type="GO" id="GO:0005886">
    <property type="term" value="C:plasma membrane"/>
    <property type="evidence" value="ECO:0007669"/>
    <property type="project" value="TreeGrafter"/>
</dbReference>
<feature type="transmembrane region" description="Helical" evidence="8">
    <location>
        <begin position="239"/>
        <end position="257"/>
    </location>
</feature>
<evidence type="ECO:0000256" key="4">
    <source>
        <dbReference type="ARBA" id="ARBA00022692"/>
    </source>
</evidence>
<comment type="subcellular location">
    <subcellularLocation>
        <location evidence="1">Membrane</location>
        <topology evidence="1">Multi-pass membrane protein</topology>
    </subcellularLocation>
</comment>
<dbReference type="GO" id="GO:0005283">
    <property type="term" value="F:amino acid:sodium symporter activity"/>
    <property type="evidence" value="ECO:0007669"/>
    <property type="project" value="TreeGrafter"/>
</dbReference>
<evidence type="ECO:0000256" key="2">
    <source>
        <dbReference type="ARBA" id="ARBA00006459"/>
    </source>
</evidence>
<protein>
    <submittedName>
        <fullName evidence="9">Uncharacterized protein</fullName>
    </submittedName>
</protein>
<keyword evidence="3" id="KW-0813">Transport</keyword>
<evidence type="ECO:0000256" key="3">
    <source>
        <dbReference type="ARBA" id="ARBA00022448"/>
    </source>
</evidence>
<dbReference type="InterPro" id="IPR037272">
    <property type="entry name" value="SNS_sf"/>
</dbReference>
<feature type="non-terminal residue" evidence="9">
    <location>
        <position position="314"/>
    </location>
</feature>
<evidence type="ECO:0000256" key="8">
    <source>
        <dbReference type="SAM" id="Phobius"/>
    </source>
</evidence>
<feature type="transmembrane region" description="Helical" evidence="8">
    <location>
        <begin position="197"/>
        <end position="219"/>
    </location>
</feature>
<dbReference type="PANTHER" id="PTHR11616">
    <property type="entry name" value="SODIUM/CHLORIDE DEPENDENT TRANSPORTER"/>
    <property type="match status" value="1"/>
</dbReference>
<comment type="similarity">
    <text evidence="2">Belongs to the sodium:neurotransmitter symporter (SNF) (TC 2.A.22) family.</text>
</comment>
<dbReference type="PROSITE" id="PS50267">
    <property type="entry name" value="NA_NEUROTRAN_SYMP_3"/>
    <property type="match status" value="1"/>
</dbReference>
<evidence type="ECO:0000256" key="7">
    <source>
        <dbReference type="ARBA" id="ARBA00023136"/>
    </source>
</evidence>
<dbReference type="SUPFAM" id="SSF161070">
    <property type="entry name" value="SNF-like"/>
    <property type="match status" value="1"/>
</dbReference>
<dbReference type="EMBL" id="GECZ01005781">
    <property type="protein sequence ID" value="JAS63988.1"/>
    <property type="molecule type" value="Transcribed_RNA"/>
</dbReference>
<evidence type="ECO:0000256" key="5">
    <source>
        <dbReference type="ARBA" id="ARBA00022847"/>
    </source>
</evidence>
<organism evidence="9">
    <name type="scientific">Cuerna arida</name>
    <dbReference type="NCBI Taxonomy" id="1464854"/>
    <lineage>
        <taxon>Eukaryota</taxon>
        <taxon>Metazoa</taxon>
        <taxon>Ecdysozoa</taxon>
        <taxon>Arthropoda</taxon>
        <taxon>Hexapoda</taxon>
        <taxon>Insecta</taxon>
        <taxon>Pterygota</taxon>
        <taxon>Neoptera</taxon>
        <taxon>Paraneoptera</taxon>
        <taxon>Hemiptera</taxon>
        <taxon>Auchenorrhyncha</taxon>
        <taxon>Membracoidea</taxon>
        <taxon>Cicadellidae</taxon>
        <taxon>Cicadellinae</taxon>
        <taxon>Proconiini</taxon>
        <taxon>Cuerna</taxon>
    </lineage>
</organism>